<sequence length="200" mass="21931">MSEARPPITAVLLAGGQGRRLGGVDKGLVSLAGRTLAERVIERVAPDVEALVINANRNPERWAALGYPLVTDIFPGSAGPLAGFHAGLVNAETPLVMMVPCDTPRLPFRLASTLWSRMQAEGADIVHARDHLRHHPVIALMRRELADDLSHCLAGGERRIDRWYARHHGHACLFDDAEAFVNINTPEDRDAFIEREASRA</sequence>
<dbReference type="Proteomes" id="UP001589814">
    <property type="component" value="Unassembled WGS sequence"/>
</dbReference>
<dbReference type="Pfam" id="PF12804">
    <property type="entry name" value="NTP_transf_3"/>
    <property type="match status" value="1"/>
</dbReference>
<keyword evidence="5 8" id="KW-0460">Magnesium</keyword>
<comment type="cofactor">
    <cofactor evidence="8">
        <name>Mg(2+)</name>
        <dbReference type="ChEBI" id="CHEBI:18420"/>
    </cofactor>
</comment>
<dbReference type="SUPFAM" id="SSF53448">
    <property type="entry name" value="Nucleotide-diphospho-sugar transferases"/>
    <property type="match status" value="1"/>
</dbReference>
<dbReference type="CDD" id="cd02503">
    <property type="entry name" value="MobA"/>
    <property type="match status" value="1"/>
</dbReference>
<accession>A0ABV6G190</accession>
<proteinExistence type="inferred from homology"/>
<dbReference type="Gene3D" id="3.90.550.10">
    <property type="entry name" value="Spore Coat Polysaccharide Biosynthesis Protein SpsA, Chain A"/>
    <property type="match status" value="1"/>
</dbReference>
<dbReference type="InterPro" id="IPR029044">
    <property type="entry name" value="Nucleotide-diphossugar_trans"/>
</dbReference>
<feature type="binding site" evidence="8">
    <location>
        <position position="102"/>
    </location>
    <ligand>
        <name>GTP</name>
        <dbReference type="ChEBI" id="CHEBI:37565"/>
    </ligand>
</feature>
<evidence type="ECO:0000259" key="9">
    <source>
        <dbReference type="Pfam" id="PF12804"/>
    </source>
</evidence>
<dbReference type="HAMAP" id="MF_00316">
    <property type="entry name" value="MobA"/>
    <property type="match status" value="1"/>
</dbReference>
<dbReference type="PANTHER" id="PTHR19136">
    <property type="entry name" value="MOLYBDENUM COFACTOR GUANYLYLTRANSFERASE"/>
    <property type="match status" value="1"/>
</dbReference>
<keyword evidence="2 8" id="KW-0808">Transferase</keyword>
<comment type="subcellular location">
    <subcellularLocation>
        <location evidence="8">Cytoplasm</location>
    </subcellularLocation>
</comment>
<comment type="function">
    <text evidence="8">Transfers a GMP moiety from GTP to Mo-molybdopterin (Mo-MPT) cofactor (Moco or molybdenum cofactor) to form Mo-molybdopterin guanine dinucleotide (Mo-MGD) cofactor.</text>
</comment>
<dbReference type="InterPro" id="IPR013482">
    <property type="entry name" value="Molybde_CF_guanTrfase"/>
</dbReference>
<feature type="binding site" evidence="8">
    <location>
        <position position="26"/>
    </location>
    <ligand>
        <name>GTP</name>
        <dbReference type="ChEBI" id="CHEBI:37565"/>
    </ligand>
</feature>
<evidence type="ECO:0000256" key="2">
    <source>
        <dbReference type="ARBA" id="ARBA00022679"/>
    </source>
</evidence>
<keyword evidence="10" id="KW-0548">Nucleotidyltransferase</keyword>
<evidence type="ECO:0000313" key="11">
    <source>
        <dbReference type="Proteomes" id="UP001589814"/>
    </source>
</evidence>
<feature type="binding site" evidence="8">
    <location>
        <begin position="13"/>
        <end position="15"/>
    </location>
    <ligand>
        <name>GTP</name>
        <dbReference type="ChEBI" id="CHEBI:37565"/>
    </ligand>
</feature>
<keyword evidence="4 8" id="KW-0547">Nucleotide-binding</keyword>
<feature type="binding site" evidence="8">
    <location>
        <position position="72"/>
    </location>
    <ligand>
        <name>GTP</name>
        <dbReference type="ChEBI" id="CHEBI:37565"/>
    </ligand>
</feature>
<evidence type="ECO:0000256" key="8">
    <source>
        <dbReference type="HAMAP-Rule" id="MF_00316"/>
    </source>
</evidence>
<keyword evidence="3 8" id="KW-0479">Metal-binding</keyword>
<evidence type="ECO:0000256" key="3">
    <source>
        <dbReference type="ARBA" id="ARBA00022723"/>
    </source>
</evidence>
<dbReference type="PANTHER" id="PTHR19136:SF81">
    <property type="entry name" value="MOLYBDENUM COFACTOR GUANYLYLTRANSFERASE"/>
    <property type="match status" value="1"/>
</dbReference>
<evidence type="ECO:0000313" key="10">
    <source>
        <dbReference type="EMBL" id="MFC0267359.1"/>
    </source>
</evidence>
<dbReference type="EMBL" id="JBHLVX010000017">
    <property type="protein sequence ID" value="MFC0267359.1"/>
    <property type="molecule type" value="Genomic_DNA"/>
</dbReference>
<evidence type="ECO:0000256" key="1">
    <source>
        <dbReference type="ARBA" id="ARBA00022490"/>
    </source>
</evidence>
<keyword evidence="1 8" id="KW-0963">Cytoplasm</keyword>
<feature type="binding site" evidence="8">
    <location>
        <position position="54"/>
    </location>
    <ligand>
        <name>GTP</name>
        <dbReference type="ChEBI" id="CHEBI:37565"/>
    </ligand>
</feature>
<name>A0ABV6G190_9GAMM</name>
<comment type="catalytic activity">
    <reaction evidence="8">
        <text>Mo-molybdopterin + GTP + H(+) = Mo-molybdopterin guanine dinucleotide + diphosphate</text>
        <dbReference type="Rhea" id="RHEA:34243"/>
        <dbReference type="ChEBI" id="CHEBI:15378"/>
        <dbReference type="ChEBI" id="CHEBI:33019"/>
        <dbReference type="ChEBI" id="CHEBI:37565"/>
        <dbReference type="ChEBI" id="CHEBI:71302"/>
        <dbReference type="ChEBI" id="CHEBI:71310"/>
        <dbReference type="EC" id="2.7.7.77"/>
    </reaction>
</comment>
<evidence type="ECO:0000256" key="5">
    <source>
        <dbReference type="ARBA" id="ARBA00022842"/>
    </source>
</evidence>
<dbReference type="GO" id="GO:0061603">
    <property type="term" value="F:molybdenum cofactor guanylyltransferase activity"/>
    <property type="evidence" value="ECO:0007669"/>
    <property type="project" value="UniProtKB-EC"/>
</dbReference>
<keyword evidence="6 8" id="KW-0342">GTP-binding</keyword>
<keyword evidence="7 8" id="KW-0501">Molybdenum cofactor biosynthesis</keyword>
<comment type="domain">
    <text evidence="8">The N-terminal domain determines nucleotide recognition and specific binding, while the C-terminal domain determines the specific binding to the target protein.</text>
</comment>
<evidence type="ECO:0000256" key="7">
    <source>
        <dbReference type="ARBA" id="ARBA00023150"/>
    </source>
</evidence>
<protein>
    <recommendedName>
        <fullName evidence="8">Molybdenum cofactor guanylyltransferase</fullName>
        <shortName evidence="8">MoCo guanylyltransferase</shortName>
        <ecNumber evidence="8">2.7.7.77</ecNumber>
    </recommendedName>
    <alternativeName>
        <fullName evidence="8">GTP:molybdopterin guanylyltransferase</fullName>
    </alternativeName>
    <alternativeName>
        <fullName evidence="8">Mo-MPT guanylyltransferase</fullName>
    </alternativeName>
    <alternativeName>
        <fullName evidence="8">Molybdopterin guanylyltransferase</fullName>
    </alternativeName>
    <alternativeName>
        <fullName evidence="8">Molybdopterin-guanine dinucleotide synthase</fullName>
        <shortName evidence="8">MGD synthase</shortName>
    </alternativeName>
</protein>
<dbReference type="InterPro" id="IPR025877">
    <property type="entry name" value="MobA-like_NTP_Trfase"/>
</dbReference>
<feature type="binding site" evidence="8">
    <location>
        <position position="102"/>
    </location>
    <ligand>
        <name>Mg(2+)</name>
        <dbReference type="ChEBI" id="CHEBI:18420"/>
    </ligand>
</feature>
<feature type="domain" description="MobA-like NTP transferase" evidence="9">
    <location>
        <begin position="10"/>
        <end position="164"/>
    </location>
</feature>
<comment type="subunit">
    <text evidence="8">Monomer.</text>
</comment>
<reference evidence="10 11" key="1">
    <citation type="submission" date="2024-09" db="EMBL/GenBank/DDBJ databases">
        <authorList>
            <person name="Sun Q."/>
            <person name="Mori K."/>
        </authorList>
    </citation>
    <scope>NUCLEOTIDE SEQUENCE [LARGE SCALE GENOMIC DNA]</scope>
    <source>
        <strain evidence="10 11">CCM 7415</strain>
    </source>
</reference>
<evidence type="ECO:0000256" key="4">
    <source>
        <dbReference type="ARBA" id="ARBA00022741"/>
    </source>
</evidence>
<dbReference type="EC" id="2.7.7.77" evidence="8"/>
<comment type="similarity">
    <text evidence="8">Belongs to the MobA family.</text>
</comment>
<keyword evidence="11" id="KW-1185">Reference proteome</keyword>
<gene>
    <name evidence="8 10" type="primary">mobA</name>
    <name evidence="10" type="ORF">ACFFHW_05000</name>
</gene>
<evidence type="ECO:0000256" key="6">
    <source>
        <dbReference type="ARBA" id="ARBA00023134"/>
    </source>
</evidence>
<dbReference type="RefSeq" id="WP_211213331.1">
    <property type="nucleotide sequence ID" value="NZ_JBHLVX010000017.1"/>
</dbReference>
<dbReference type="NCBIfam" id="TIGR02665">
    <property type="entry name" value="molyb_mobA"/>
    <property type="match status" value="1"/>
</dbReference>
<organism evidence="10 11">
    <name type="scientific">Kushneria aurantia</name>
    <dbReference type="NCBI Taxonomy" id="504092"/>
    <lineage>
        <taxon>Bacteria</taxon>
        <taxon>Pseudomonadati</taxon>
        <taxon>Pseudomonadota</taxon>
        <taxon>Gammaproteobacteria</taxon>
        <taxon>Oceanospirillales</taxon>
        <taxon>Halomonadaceae</taxon>
        <taxon>Kushneria</taxon>
    </lineage>
</organism>
<comment type="caution">
    <text evidence="10">The sequence shown here is derived from an EMBL/GenBank/DDBJ whole genome shotgun (WGS) entry which is preliminary data.</text>
</comment>